<dbReference type="Pfam" id="PF00535">
    <property type="entry name" value="Glycos_transf_2"/>
    <property type="match status" value="1"/>
</dbReference>
<dbReference type="EMBL" id="CP036269">
    <property type="protein sequence ID" value="QDT43054.1"/>
    <property type="molecule type" value="Genomic_DNA"/>
</dbReference>
<dbReference type="InterPro" id="IPR001173">
    <property type="entry name" value="Glyco_trans_2-like"/>
</dbReference>
<dbReference type="SUPFAM" id="SSF53448">
    <property type="entry name" value="Nucleotide-diphospho-sugar transferases"/>
    <property type="match status" value="1"/>
</dbReference>
<dbReference type="Proteomes" id="UP000317171">
    <property type="component" value="Chromosome"/>
</dbReference>
<keyword evidence="2" id="KW-0328">Glycosyltransferase</keyword>
<dbReference type="OrthoDB" id="2592041at2"/>
<dbReference type="Gene3D" id="3.40.50.2000">
    <property type="entry name" value="Glycogen Phosphorylase B"/>
    <property type="match status" value="1"/>
</dbReference>
<sequence>MNLVDIIIPVYDGLDDTKNCLLSLLESLDQNEICCNVIVINDKSPNDELTRWVQNFTECHGFLLIENETNLGFVATVNKGMRVNSQTDMVLLNSDTIVANNWIDRMVDCAYSNPKAGTVTPVSNNATICSFPNFCQENPVPSMGVSALDQVFSSVNYGCSVEIPTGVGFCMLIKRDCLNDAGYFNEQAFGKGYGEENDFCMRAAGKGWENIYCLDTFVAHVGSVSFSSKKQALVENAMVALEELHPGYHQLIESHIQEDPARLFRVRAFLDMYRQSTIPNVLLISHNLGGGVEKHIQELIRVYDDKVNFLTLKKNNDQTYDLLFGQFEEKLHFNVPDEYNDLVYLLNSIGLSRIHYHHLIGLHTCLWKLAQDLDVSMDCTIHDFYLINGSPTLTDKSGRFCTDIDTRDKLCAEVYPLPGEKSVENWREKVSGFLSKCERVIFPSLSTAEIFQSYFPEINSIVAYHSDSELSAFPDPIGWDANKSTLDVLILGAISREKGADLLEATAILAKEKNISIKFHLLGYAYRPLDKSVSTYGPYEVTQFANKLKEIKPDLVWLPALWPETYSYTLSESLFEGIPVLVPDIGAFPERVAGRSWAQVYPWNSSAEYMVEVLSTLKTNGISEVHPKSNSPLSQKLDDDFYRNTYLRDLEENRKAPLYYLSNEWLAGYIAPKSSGDVLSNSERILVKIFRFRGTKAGRVLSQMIPIQFQRKFKKWLSRKPIHELIS</sequence>
<keyword evidence="3 5" id="KW-0808">Transferase</keyword>
<evidence type="ECO:0000256" key="3">
    <source>
        <dbReference type="ARBA" id="ARBA00022679"/>
    </source>
</evidence>
<feature type="domain" description="Glycosyltransferase 2-like" evidence="4">
    <location>
        <begin position="6"/>
        <end position="119"/>
    </location>
</feature>
<evidence type="ECO:0000256" key="1">
    <source>
        <dbReference type="ARBA" id="ARBA00006739"/>
    </source>
</evidence>
<dbReference type="PANTHER" id="PTHR43179:SF12">
    <property type="entry name" value="GALACTOFURANOSYLTRANSFERASE GLFT2"/>
    <property type="match status" value="1"/>
</dbReference>
<dbReference type="SUPFAM" id="SSF53756">
    <property type="entry name" value="UDP-Glycosyltransferase/glycogen phosphorylase"/>
    <property type="match status" value="1"/>
</dbReference>
<dbReference type="Gene3D" id="3.90.550.10">
    <property type="entry name" value="Spore Coat Polysaccharide Biosynthesis Protein SpsA, Chain A"/>
    <property type="match status" value="1"/>
</dbReference>
<evidence type="ECO:0000313" key="6">
    <source>
        <dbReference type="Proteomes" id="UP000317171"/>
    </source>
</evidence>
<dbReference type="GO" id="GO:0016757">
    <property type="term" value="F:glycosyltransferase activity"/>
    <property type="evidence" value="ECO:0007669"/>
    <property type="project" value="UniProtKB-KW"/>
</dbReference>
<organism evidence="5 6">
    <name type="scientific">Gimesia alba</name>
    <dbReference type="NCBI Taxonomy" id="2527973"/>
    <lineage>
        <taxon>Bacteria</taxon>
        <taxon>Pseudomonadati</taxon>
        <taxon>Planctomycetota</taxon>
        <taxon>Planctomycetia</taxon>
        <taxon>Planctomycetales</taxon>
        <taxon>Planctomycetaceae</taxon>
        <taxon>Gimesia</taxon>
    </lineage>
</organism>
<dbReference type="RefSeq" id="WP_145217296.1">
    <property type="nucleotide sequence ID" value="NZ_CP036269.1"/>
</dbReference>
<evidence type="ECO:0000259" key="4">
    <source>
        <dbReference type="Pfam" id="PF00535"/>
    </source>
</evidence>
<accession>A0A517RGP8</accession>
<dbReference type="InterPro" id="IPR029044">
    <property type="entry name" value="Nucleotide-diphossugar_trans"/>
</dbReference>
<keyword evidence="6" id="KW-1185">Reference proteome</keyword>
<evidence type="ECO:0000256" key="2">
    <source>
        <dbReference type="ARBA" id="ARBA00022676"/>
    </source>
</evidence>
<protein>
    <submittedName>
        <fullName evidence="5">N-glycosyltransferase</fullName>
    </submittedName>
</protein>
<dbReference type="PANTHER" id="PTHR43179">
    <property type="entry name" value="RHAMNOSYLTRANSFERASE WBBL"/>
    <property type="match status" value="1"/>
</dbReference>
<evidence type="ECO:0000313" key="5">
    <source>
        <dbReference type="EMBL" id="QDT43054.1"/>
    </source>
</evidence>
<dbReference type="KEGG" id="gaz:Pan241w_31510"/>
<reference evidence="5 6" key="1">
    <citation type="submission" date="2019-02" db="EMBL/GenBank/DDBJ databases">
        <title>Deep-cultivation of Planctomycetes and their phenomic and genomic characterization uncovers novel biology.</title>
        <authorList>
            <person name="Wiegand S."/>
            <person name="Jogler M."/>
            <person name="Boedeker C."/>
            <person name="Pinto D."/>
            <person name="Vollmers J."/>
            <person name="Rivas-Marin E."/>
            <person name="Kohn T."/>
            <person name="Peeters S.H."/>
            <person name="Heuer A."/>
            <person name="Rast P."/>
            <person name="Oberbeckmann S."/>
            <person name="Bunk B."/>
            <person name="Jeske O."/>
            <person name="Meyerdierks A."/>
            <person name="Storesund J.E."/>
            <person name="Kallscheuer N."/>
            <person name="Luecker S."/>
            <person name="Lage O.M."/>
            <person name="Pohl T."/>
            <person name="Merkel B.J."/>
            <person name="Hornburger P."/>
            <person name="Mueller R.-W."/>
            <person name="Bruemmer F."/>
            <person name="Labrenz M."/>
            <person name="Spormann A.M."/>
            <person name="Op den Camp H."/>
            <person name="Overmann J."/>
            <person name="Amann R."/>
            <person name="Jetten M.S.M."/>
            <person name="Mascher T."/>
            <person name="Medema M.H."/>
            <person name="Devos D.P."/>
            <person name="Kaster A.-K."/>
            <person name="Ovreas L."/>
            <person name="Rohde M."/>
            <person name="Galperin M.Y."/>
            <person name="Jogler C."/>
        </authorList>
    </citation>
    <scope>NUCLEOTIDE SEQUENCE [LARGE SCALE GENOMIC DNA]</scope>
    <source>
        <strain evidence="5 6">Pan241w</strain>
    </source>
</reference>
<comment type="similarity">
    <text evidence="1">Belongs to the glycosyltransferase 2 family.</text>
</comment>
<gene>
    <name evidence="5" type="ORF">Pan241w_31510</name>
</gene>
<dbReference type="AlphaFoldDB" id="A0A517RGP8"/>
<proteinExistence type="inferred from homology"/>
<name>A0A517RGP8_9PLAN</name>